<reference evidence="1 2" key="1">
    <citation type="submission" date="2019-07" db="EMBL/GenBank/DDBJ databases">
        <title>Whole genome shotgun sequence of Lactobacillus aviarius subsp. aviarius NBRC 102162.</title>
        <authorList>
            <person name="Hosoyama A."/>
            <person name="Uohara A."/>
            <person name="Ohji S."/>
            <person name="Ichikawa N."/>
        </authorList>
    </citation>
    <scope>NUCLEOTIDE SEQUENCE [LARGE SCALE GENOMIC DNA]</scope>
    <source>
        <strain evidence="1 2">NBRC 102162</strain>
    </source>
</reference>
<evidence type="ECO:0000313" key="2">
    <source>
        <dbReference type="Proteomes" id="UP000321722"/>
    </source>
</evidence>
<dbReference type="InterPro" id="IPR021146">
    <property type="entry name" value="Phage_gp6-like_head-tail"/>
</dbReference>
<protein>
    <submittedName>
        <fullName evidence="1">Phage head-tail adapter protein</fullName>
    </submittedName>
</protein>
<evidence type="ECO:0000313" key="1">
    <source>
        <dbReference type="EMBL" id="GEK42276.1"/>
    </source>
</evidence>
<sequence>MADNQISETAQQVKTMISGTTDEKLAVIETLTRQRLARLLHLTDTTQIPVSFNDIVQDVMLKRFNRIGNEGYKSYSEAGEALTFPDSDFDEYQNEIDDYLNTTGNGKEQHARFYIY</sequence>
<dbReference type="GeneID" id="29933860"/>
<proteinExistence type="predicted"/>
<dbReference type="AlphaFoldDB" id="A0A510WSW9"/>
<keyword evidence="2" id="KW-1185">Reference proteome</keyword>
<accession>A0A510WSW9</accession>
<organism evidence="1 2">
    <name type="scientific">Ligilactobacillus aviarius</name>
    <dbReference type="NCBI Taxonomy" id="1606"/>
    <lineage>
        <taxon>Bacteria</taxon>
        <taxon>Bacillati</taxon>
        <taxon>Bacillota</taxon>
        <taxon>Bacilli</taxon>
        <taxon>Lactobacillales</taxon>
        <taxon>Lactobacillaceae</taxon>
        <taxon>Ligilactobacillus</taxon>
    </lineage>
</organism>
<dbReference type="Proteomes" id="UP000321722">
    <property type="component" value="Unassembled WGS sequence"/>
</dbReference>
<dbReference type="EMBL" id="BJUI01000016">
    <property type="protein sequence ID" value="GEK42276.1"/>
    <property type="molecule type" value="Genomic_DNA"/>
</dbReference>
<dbReference type="RefSeq" id="WP_057827527.1">
    <property type="nucleotide sequence ID" value="NZ_BAAACL010000017.1"/>
</dbReference>
<gene>
    <name evidence="1" type="ORF">LAV01_11080</name>
</gene>
<comment type="caution">
    <text evidence="1">The sequence shown here is derived from an EMBL/GenBank/DDBJ whole genome shotgun (WGS) entry which is preliminary data.</text>
</comment>
<name>A0A510WSW9_9LACO</name>
<dbReference type="Pfam" id="PF05135">
    <property type="entry name" value="Phage_connect_1"/>
    <property type="match status" value="1"/>
</dbReference>